<accession>A0A075G055</accession>
<feature type="transmembrane region" description="Helical" evidence="8">
    <location>
        <begin position="134"/>
        <end position="155"/>
    </location>
</feature>
<evidence type="ECO:0000256" key="7">
    <source>
        <dbReference type="RuleBase" id="RU362091"/>
    </source>
</evidence>
<evidence type="ECO:0000256" key="8">
    <source>
        <dbReference type="SAM" id="Phobius"/>
    </source>
</evidence>
<dbReference type="PANTHER" id="PTHR48086:SF10">
    <property type="entry name" value="AGR155CP"/>
    <property type="match status" value="1"/>
</dbReference>
<reference evidence="9" key="1">
    <citation type="journal article" date="2014" name="Genome Biol. Evol.">
        <title>Pangenome evidence for extensive interdomain horizontal transfer affecting lineage core and shell genes in uncultured planktonic thaumarchaeota and euryarchaeota.</title>
        <authorList>
            <person name="Deschamps P."/>
            <person name="Zivanovic Y."/>
            <person name="Moreira D."/>
            <person name="Rodriguez-Valera F."/>
            <person name="Lopez-Garcia P."/>
        </authorList>
    </citation>
    <scope>NUCLEOTIDE SEQUENCE</scope>
</reference>
<evidence type="ECO:0000256" key="1">
    <source>
        <dbReference type="ARBA" id="ARBA00004141"/>
    </source>
</evidence>
<feature type="transmembrane region" description="Helical" evidence="8">
    <location>
        <begin position="196"/>
        <end position="215"/>
    </location>
</feature>
<dbReference type="InterPro" id="IPR001734">
    <property type="entry name" value="Na/solute_symporter"/>
</dbReference>
<keyword evidence="4 8" id="KW-0812">Transmembrane</keyword>
<evidence type="ECO:0000256" key="6">
    <source>
        <dbReference type="ARBA" id="ARBA00023136"/>
    </source>
</evidence>
<feature type="transmembrane region" description="Helical" evidence="8">
    <location>
        <begin position="475"/>
        <end position="499"/>
    </location>
</feature>
<feature type="transmembrane region" description="Helical" evidence="8">
    <location>
        <begin position="369"/>
        <end position="386"/>
    </location>
</feature>
<evidence type="ECO:0008006" key="10">
    <source>
        <dbReference type="Google" id="ProtNLM"/>
    </source>
</evidence>
<dbReference type="GO" id="GO:0005886">
    <property type="term" value="C:plasma membrane"/>
    <property type="evidence" value="ECO:0007669"/>
    <property type="project" value="TreeGrafter"/>
</dbReference>
<dbReference type="GO" id="GO:0015606">
    <property type="term" value="F:spermidine transmembrane transporter activity"/>
    <property type="evidence" value="ECO:0007669"/>
    <property type="project" value="TreeGrafter"/>
</dbReference>
<evidence type="ECO:0000313" key="9">
    <source>
        <dbReference type="EMBL" id="AIE95151.1"/>
    </source>
</evidence>
<feature type="transmembrane region" description="Helical" evidence="8">
    <location>
        <begin position="244"/>
        <end position="263"/>
    </location>
</feature>
<dbReference type="Gene3D" id="1.20.1730.10">
    <property type="entry name" value="Sodium/glucose cotransporter"/>
    <property type="match status" value="1"/>
</dbReference>
<proteinExistence type="inferred from homology"/>
<dbReference type="InterPro" id="IPR050277">
    <property type="entry name" value="Sodium:Solute_Symporter"/>
</dbReference>
<evidence type="ECO:0000256" key="4">
    <source>
        <dbReference type="ARBA" id="ARBA00022692"/>
    </source>
</evidence>
<dbReference type="PROSITE" id="PS50283">
    <property type="entry name" value="NA_SOLUT_SYMP_3"/>
    <property type="match status" value="1"/>
</dbReference>
<sequence>MNLNWVMPAEGGEMETNTAYLLMTCTLIAFGYVGYQASYGKDLDADSYLSARGTQSWQRIGLSLFASGMGIWILFAPSEVGYYGGFWDVVGYAVSAATPFLLLAYVGPMIRERLPSGVTLADYVRIRLGRPMQVYVGLISVLYMFTFLFAEFTAIGKAMDTLSDMEPLIPMAMVGIVTAAYISQGGLPASLATDRVQAWTIMFLVVALLLVLFGGDFNGLIADAKAYTPEDIEWDWYHGSMSDMSTFESGLALVVAITAAEMFSQGNWQRAWASESDEALTKGAWLAAGLVLPLVFVMGVLGTVVAGQGAVDDPSAAFFYLIEDAGALFVAAFIVLAVALVCSSVDTLQNAVVASISRDLSDNKMDLKNARYLTIGLIPVAIYLATGPTVPFSVPIIGLFTFDALGVFQIFLFADLLAAATVMPVLLSLWGEVSARGALLGAVCGLLSVVAYGTFTGDLGTGIGYVFSPTNEFGLANLNVFLSAVMGSALVTVLGSYALPDES</sequence>
<name>A0A075G055_9EURY</name>
<dbReference type="PANTHER" id="PTHR48086">
    <property type="entry name" value="SODIUM/PROLINE SYMPORTER-RELATED"/>
    <property type="match status" value="1"/>
</dbReference>
<feature type="transmembrane region" description="Helical" evidence="8">
    <location>
        <begin position="60"/>
        <end position="77"/>
    </location>
</feature>
<feature type="transmembrane region" description="Helical" evidence="8">
    <location>
        <begin position="437"/>
        <end position="455"/>
    </location>
</feature>
<evidence type="ECO:0000256" key="2">
    <source>
        <dbReference type="ARBA" id="ARBA00006434"/>
    </source>
</evidence>
<dbReference type="EMBL" id="KF900442">
    <property type="protein sequence ID" value="AIE95151.1"/>
    <property type="molecule type" value="Genomic_DNA"/>
</dbReference>
<organism evidence="9">
    <name type="scientific">uncultured marine group II/III euryarchaeote AD1000_58_G05</name>
    <dbReference type="NCBI Taxonomy" id="1457790"/>
    <lineage>
        <taxon>Archaea</taxon>
        <taxon>Methanobacteriati</taxon>
        <taxon>Methanobacteriota</taxon>
        <taxon>environmental samples</taxon>
    </lineage>
</organism>
<feature type="transmembrane region" description="Helical" evidence="8">
    <location>
        <begin position="89"/>
        <end position="106"/>
    </location>
</feature>
<comment type="similarity">
    <text evidence="2 7">Belongs to the sodium:solute symporter (SSF) (TC 2.A.21) family.</text>
</comment>
<feature type="transmembrane region" description="Helical" evidence="8">
    <location>
        <begin position="20"/>
        <end position="39"/>
    </location>
</feature>
<keyword evidence="3" id="KW-0813">Transport</keyword>
<feature type="transmembrane region" description="Helical" evidence="8">
    <location>
        <begin position="167"/>
        <end position="184"/>
    </location>
</feature>
<dbReference type="Pfam" id="PF00474">
    <property type="entry name" value="SSF"/>
    <property type="match status" value="1"/>
</dbReference>
<keyword evidence="6 8" id="KW-0472">Membrane</keyword>
<protein>
    <recommendedName>
        <fullName evidence="10">Sodium:solute symporter</fullName>
    </recommendedName>
</protein>
<dbReference type="InterPro" id="IPR038377">
    <property type="entry name" value="Na/Glc_symporter_sf"/>
</dbReference>
<evidence type="ECO:0000256" key="3">
    <source>
        <dbReference type="ARBA" id="ARBA00022448"/>
    </source>
</evidence>
<dbReference type="AlphaFoldDB" id="A0A075G055"/>
<feature type="transmembrane region" description="Helical" evidence="8">
    <location>
        <begin position="284"/>
        <end position="306"/>
    </location>
</feature>
<evidence type="ECO:0000256" key="5">
    <source>
        <dbReference type="ARBA" id="ARBA00022989"/>
    </source>
</evidence>
<comment type="subcellular location">
    <subcellularLocation>
        <location evidence="1">Membrane</location>
        <topology evidence="1">Multi-pass membrane protein</topology>
    </subcellularLocation>
</comment>
<feature type="transmembrane region" description="Helical" evidence="8">
    <location>
        <begin position="406"/>
        <end position="430"/>
    </location>
</feature>
<keyword evidence="5 8" id="KW-1133">Transmembrane helix</keyword>
<feature type="transmembrane region" description="Helical" evidence="8">
    <location>
        <begin position="326"/>
        <end position="348"/>
    </location>
</feature>